<feature type="region of interest" description="Disordered" evidence="1">
    <location>
        <begin position="69"/>
        <end position="101"/>
    </location>
</feature>
<feature type="compositionally biased region" description="Basic and acidic residues" evidence="1">
    <location>
        <begin position="14"/>
        <end position="27"/>
    </location>
</feature>
<dbReference type="AlphaFoldDB" id="A0AAV7WD28"/>
<comment type="caution">
    <text evidence="2">The sequence shown here is derived from an EMBL/GenBank/DDBJ whole genome shotgun (WGS) entry which is preliminary data.</text>
</comment>
<name>A0AAV7WD28_PLEWA</name>
<accession>A0AAV7WD28</accession>
<evidence type="ECO:0000313" key="2">
    <source>
        <dbReference type="EMBL" id="KAJ1209964.1"/>
    </source>
</evidence>
<sequence length="186" mass="20262">MRGSTRGPRWAGSDCRRNSERRPEVRSAVDTLRSRGPTGPEPWRISIDAPADKTLRDWDRGPALRTKKVGSSAECGYIDRSSSRPHTRGSENQKRNRRCDARQYTWPKMGRIGLSQKLGAAARGKKRCGHTAIPWKCFPQADRGSNRAINGGVALAGGALPFARQPAGPEMAEESVSGRGGARGPE</sequence>
<reference evidence="2" key="1">
    <citation type="journal article" date="2022" name="bioRxiv">
        <title>Sequencing and chromosome-scale assembly of the giantPleurodeles waltlgenome.</title>
        <authorList>
            <person name="Brown T."/>
            <person name="Elewa A."/>
            <person name="Iarovenko S."/>
            <person name="Subramanian E."/>
            <person name="Araus A.J."/>
            <person name="Petzold A."/>
            <person name="Susuki M."/>
            <person name="Suzuki K.-i.T."/>
            <person name="Hayashi T."/>
            <person name="Toyoda A."/>
            <person name="Oliveira C."/>
            <person name="Osipova E."/>
            <person name="Leigh N.D."/>
            <person name="Simon A."/>
            <person name="Yun M.H."/>
        </authorList>
    </citation>
    <scope>NUCLEOTIDE SEQUENCE</scope>
    <source>
        <strain evidence="2">20211129_DDA</strain>
        <tissue evidence="2">Liver</tissue>
    </source>
</reference>
<evidence type="ECO:0000256" key="1">
    <source>
        <dbReference type="SAM" id="MobiDB-lite"/>
    </source>
</evidence>
<feature type="compositionally biased region" description="Basic and acidic residues" evidence="1">
    <location>
        <begin position="88"/>
        <end position="101"/>
    </location>
</feature>
<feature type="region of interest" description="Disordered" evidence="1">
    <location>
        <begin position="1"/>
        <end position="48"/>
    </location>
</feature>
<keyword evidence="3" id="KW-1185">Reference proteome</keyword>
<dbReference type="Proteomes" id="UP001066276">
    <property type="component" value="Chromosome 1_2"/>
</dbReference>
<dbReference type="EMBL" id="JANPWB010000002">
    <property type="protein sequence ID" value="KAJ1209964.1"/>
    <property type="molecule type" value="Genomic_DNA"/>
</dbReference>
<feature type="region of interest" description="Disordered" evidence="1">
    <location>
        <begin position="164"/>
        <end position="186"/>
    </location>
</feature>
<gene>
    <name evidence="2" type="ORF">NDU88_005333</name>
</gene>
<organism evidence="2 3">
    <name type="scientific">Pleurodeles waltl</name>
    <name type="common">Iberian ribbed newt</name>
    <dbReference type="NCBI Taxonomy" id="8319"/>
    <lineage>
        <taxon>Eukaryota</taxon>
        <taxon>Metazoa</taxon>
        <taxon>Chordata</taxon>
        <taxon>Craniata</taxon>
        <taxon>Vertebrata</taxon>
        <taxon>Euteleostomi</taxon>
        <taxon>Amphibia</taxon>
        <taxon>Batrachia</taxon>
        <taxon>Caudata</taxon>
        <taxon>Salamandroidea</taxon>
        <taxon>Salamandridae</taxon>
        <taxon>Pleurodelinae</taxon>
        <taxon>Pleurodeles</taxon>
    </lineage>
</organism>
<proteinExistence type="predicted"/>
<protein>
    <submittedName>
        <fullName evidence="2">Uncharacterized protein</fullName>
    </submittedName>
</protein>
<evidence type="ECO:0000313" key="3">
    <source>
        <dbReference type="Proteomes" id="UP001066276"/>
    </source>
</evidence>